<protein>
    <recommendedName>
        <fullName evidence="1">HD domain-containing protein</fullName>
    </recommendedName>
</protein>
<comment type="caution">
    <text evidence="2">The sequence shown here is derived from an EMBL/GenBank/DDBJ whole genome shotgun (WGS) entry which is preliminary data.</text>
</comment>
<dbReference type="Proteomes" id="UP001147746">
    <property type="component" value="Unassembled WGS sequence"/>
</dbReference>
<dbReference type="InterPro" id="IPR052567">
    <property type="entry name" value="OP_Dioxygenase"/>
</dbReference>
<dbReference type="SUPFAM" id="SSF109604">
    <property type="entry name" value="HD-domain/PDEase-like"/>
    <property type="match status" value="1"/>
</dbReference>
<accession>A0A9W9PUN8</accession>
<organism evidence="2 3">
    <name type="scientific">Penicillium atrosanguineum</name>
    <dbReference type="NCBI Taxonomy" id="1132637"/>
    <lineage>
        <taxon>Eukaryota</taxon>
        <taxon>Fungi</taxon>
        <taxon>Dikarya</taxon>
        <taxon>Ascomycota</taxon>
        <taxon>Pezizomycotina</taxon>
        <taxon>Eurotiomycetes</taxon>
        <taxon>Eurotiomycetidae</taxon>
        <taxon>Eurotiales</taxon>
        <taxon>Aspergillaceae</taxon>
        <taxon>Penicillium</taxon>
    </lineage>
</organism>
<dbReference type="InterPro" id="IPR003607">
    <property type="entry name" value="HD/PDEase_dom"/>
</dbReference>
<dbReference type="InterPro" id="IPR006674">
    <property type="entry name" value="HD_domain"/>
</dbReference>
<reference evidence="2" key="1">
    <citation type="submission" date="2022-12" db="EMBL/GenBank/DDBJ databases">
        <authorList>
            <person name="Petersen C."/>
        </authorList>
    </citation>
    <scope>NUCLEOTIDE SEQUENCE</scope>
    <source>
        <strain evidence="2">IBT 21472</strain>
    </source>
</reference>
<dbReference type="Gene3D" id="3.30.1360.110">
    <property type="entry name" value="Domain 2, Phosphonoacetate Hydrolase"/>
    <property type="match status" value="1"/>
</dbReference>
<dbReference type="Pfam" id="PF01966">
    <property type="entry name" value="HD"/>
    <property type="match status" value="1"/>
</dbReference>
<evidence type="ECO:0000313" key="2">
    <source>
        <dbReference type="EMBL" id="KAJ5311655.1"/>
    </source>
</evidence>
<dbReference type="Pfam" id="PF01663">
    <property type="entry name" value="Phosphodiest"/>
    <property type="match status" value="1"/>
</dbReference>
<dbReference type="PANTHER" id="PTHR40202">
    <property type="match status" value="1"/>
</dbReference>
<dbReference type="InterPro" id="IPR023116">
    <property type="entry name" value="Phosphonoacetate_hydro_insert"/>
</dbReference>
<dbReference type="InterPro" id="IPR017850">
    <property type="entry name" value="Alkaline_phosphatase_core_sf"/>
</dbReference>
<keyword evidence="3" id="KW-1185">Reference proteome</keyword>
<sequence>MNLKMPAVPDEPTLEAVQENTREAIKSLFAFLHAQGQGDYLGERVTQLEHSLQCAHLATESAEYGQDIEVILAALLHDVGRFIPAAEKMGKMITPEGQYIGRQSHEILGESYLRSIGFSERVCQLVGAHVMAKRYLVATDKSYHDDLSETSKRTLRFQGGGFTEDQVAEAQKDPWLEAKLAVRRWDDLAKKPDLTVPPLELYEEMAYECLLKSRSKFRLHSKEYRTPTQETVVICIDGFDPEYLRSGFARALLPNFKKLIDNGFHATAKSCMPSFTNPNNVSIITGAPPSVHGIAGNFFLDRETGEEKMITDDSLLRGSTLLEQMYRRGVRIAAITAKDKLRKILAHGLKSGAICFSAERAAECTLEDNGIADVEKWLGQPAPSQYSGTLSLFVLDAGIKLLQEKRSDFLYLTLSDYIQHKYAPGSKEADDFMGAIDERLGNLMGLASVVGVTGDHGMSQKSNEAGEPNVLFLEEALNEKFGADASRVICPITDPFVRHHGALGSFVRVYLKDLSQLKPMLSHCCSLPEVEEALSGEDAARKYEMPVDREGDIVVISKSHAVIGSKKADHDLSNVKDHPLRSHGGLSEQDIPVIMSKPRVPAKAAPVKQWRNYDIFDLVLNWSS</sequence>
<dbReference type="InterPro" id="IPR012710">
    <property type="entry name" value="Phosphonoacetate_hydro"/>
</dbReference>
<dbReference type="InterPro" id="IPR002591">
    <property type="entry name" value="Phosphodiest/P_Trfase"/>
</dbReference>
<dbReference type="EMBL" id="JAPZBO010000007">
    <property type="protein sequence ID" value="KAJ5311655.1"/>
    <property type="molecule type" value="Genomic_DNA"/>
</dbReference>
<dbReference type="CDD" id="cd00077">
    <property type="entry name" value="HDc"/>
    <property type="match status" value="1"/>
</dbReference>
<gene>
    <name evidence="2" type="ORF">N7476_007515</name>
</gene>
<dbReference type="Gene3D" id="1.10.3210.10">
    <property type="entry name" value="Hypothetical protein af1432"/>
    <property type="match status" value="1"/>
</dbReference>
<name>A0A9W9PUN8_9EURO</name>
<dbReference type="InterPro" id="IPR006675">
    <property type="entry name" value="HDIG_dom"/>
</dbReference>
<proteinExistence type="predicted"/>
<dbReference type="PANTHER" id="PTHR40202:SF1">
    <property type="entry name" value="HD DOMAIN-CONTAINING PROTEIN"/>
    <property type="match status" value="1"/>
</dbReference>
<dbReference type="GO" id="GO:0047400">
    <property type="term" value="F:phosphonoacetate hydrolase activity"/>
    <property type="evidence" value="ECO:0007669"/>
    <property type="project" value="InterPro"/>
</dbReference>
<dbReference type="AlphaFoldDB" id="A0A9W9PUN8"/>
<dbReference type="SUPFAM" id="SSF53649">
    <property type="entry name" value="Alkaline phosphatase-like"/>
    <property type="match status" value="1"/>
</dbReference>
<dbReference type="CDD" id="cd16018">
    <property type="entry name" value="Enpp"/>
    <property type="match status" value="1"/>
</dbReference>
<feature type="domain" description="HD" evidence="1">
    <location>
        <begin position="48"/>
        <end position="129"/>
    </location>
</feature>
<dbReference type="NCBIfam" id="TIGR00277">
    <property type="entry name" value="HDIG"/>
    <property type="match status" value="1"/>
</dbReference>
<dbReference type="NCBIfam" id="TIGR02335">
    <property type="entry name" value="hydr_PhnA"/>
    <property type="match status" value="1"/>
</dbReference>
<dbReference type="Gene3D" id="3.40.720.10">
    <property type="entry name" value="Alkaline Phosphatase, subunit A"/>
    <property type="match status" value="1"/>
</dbReference>
<evidence type="ECO:0000313" key="3">
    <source>
        <dbReference type="Proteomes" id="UP001147746"/>
    </source>
</evidence>
<evidence type="ECO:0000259" key="1">
    <source>
        <dbReference type="Pfam" id="PF01966"/>
    </source>
</evidence>
<reference evidence="2" key="2">
    <citation type="journal article" date="2023" name="IMA Fungus">
        <title>Comparative genomic study of the Penicillium genus elucidates a diverse pangenome and 15 lateral gene transfer events.</title>
        <authorList>
            <person name="Petersen C."/>
            <person name="Sorensen T."/>
            <person name="Nielsen M.R."/>
            <person name="Sondergaard T.E."/>
            <person name="Sorensen J.L."/>
            <person name="Fitzpatrick D.A."/>
            <person name="Frisvad J.C."/>
            <person name="Nielsen K.L."/>
        </authorList>
    </citation>
    <scope>NUCLEOTIDE SEQUENCE</scope>
    <source>
        <strain evidence="2">IBT 21472</strain>
    </source>
</reference>